<feature type="signal peptide" evidence="5">
    <location>
        <begin position="1"/>
        <end position="26"/>
    </location>
</feature>
<feature type="domain" description="Plastocyanin-like" evidence="8">
    <location>
        <begin position="64"/>
        <end position="177"/>
    </location>
</feature>
<dbReference type="HOGENOM" id="CLU_006504_2_1_1"/>
<dbReference type="GO" id="GO:0005507">
    <property type="term" value="F:copper ion binding"/>
    <property type="evidence" value="ECO:0007669"/>
    <property type="project" value="InterPro"/>
</dbReference>
<reference evidence="9 10" key="1">
    <citation type="submission" date="2014-02" db="EMBL/GenBank/DDBJ databases">
        <title>Single nucleus genome sequencing reveals high similarity among nuclei of an endomycorrhizal fungus.</title>
        <authorList>
            <person name="Lin K."/>
            <person name="Geurts R."/>
            <person name="Zhang Z."/>
            <person name="Limpens E."/>
            <person name="Saunders D.G."/>
            <person name="Mu D."/>
            <person name="Pang E."/>
            <person name="Cao H."/>
            <person name="Cha H."/>
            <person name="Lin T."/>
            <person name="Zhou Q."/>
            <person name="Shang Y."/>
            <person name="Li Y."/>
            <person name="Ivanov S."/>
            <person name="Sharma T."/>
            <person name="Velzen R.V."/>
            <person name="Ruijter N.D."/>
            <person name="Aanen D.K."/>
            <person name="Win J."/>
            <person name="Kamoun S."/>
            <person name="Bisseling T."/>
            <person name="Huang S."/>
        </authorList>
    </citation>
    <scope>NUCLEOTIDE SEQUENCE [LARGE SCALE GENOMIC DNA]</scope>
    <source>
        <strain evidence="10">DAOM197198w</strain>
    </source>
</reference>
<evidence type="ECO:0000259" key="8">
    <source>
        <dbReference type="Pfam" id="PF07732"/>
    </source>
</evidence>
<dbReference type="GO" id="GO:0016491">
    <property type="term" value="F:oxidoreductase activity"/>
    <property type="evidence" value="ECO:0007669"/>
    <property type="project" value="UniProtKB-KW"/>
</dbReference>
<evidence type="ECO:0000256" key="5">
    <source>
        <dbReference type="SAM" id="SignalP"/>
    </source>
</evidence>
<dbReference type="InterPro" id="IPR011707">
    <property type="entry name" value="Cu-oxidase-like_N"/>
</dbReference>
<name>A0A015IBH4_RHIIW</name>
<sequence>MGNIKRIFALIITLFVISAFSRSTFSEQLKHKRQNKDNGLFTPYIPLEPTPNPITRSYEVELSQINLAPDGFTKTIFAINGQYPGTVIHANKGDRIQVTVKNNIGEPSVIHWHGMFQRGTNWYDGVSGQTQCPIPNGSSFVYDFSTQEQRGTFWYHAHTHGQYMEGIRAPLIIHDPNDPYRKDYDFEYIITMSDWYHQRVSDMLAIRMSPNYGGRNPIPDSGLISGAGRYNCSAAPPGSECRENNPLAEYKVTPGKKYRLRLINTSGLSHFMFSIDNHPLKIIEADGEYSKPVIVNKLPVAIGQRYSVIIDANQKVDNYWMRATIDDRCLLINNQTVNFDSAINYNVTGILKYDGAGLGYPTSTEYPDQLEPCLSIDPNLLKTLEPQQIPGPATNKIQLVVTFRDDDQNVTRAFINNSSFVVDDNNPTLEKFVSDDVPLDQFPANQNIYAYDQLGGTIDIAYINNNSAIHPIHMHGHNFYVLGTGSGIVVDESKLNLVDPFPRDTFVVNSTSWSVFRYKADNPGVWSIHCHIEWHVEMGMIAQLIELPTELSKVTIPESVSNLCKQQDNSNSKRSKFSRRNRLFNTDMKRIKV</sequence>
<dbReference type="InterPro" id="IPR045087">
    <property type="entry name" value="Cu-oxidase_fam"/>
</dbReference>
<dbReference type="PANTHER" id="PTHR11709:SF511">
    <property type="entry name" value="LACCASE"/>
    <property type="match status" value="1"/>
</dbReference>
<evidence type="ECO:0000313" key="9">
    <source>
        <dbReference type="EMBL" id="EXX54547.1"/>
    </source>
</evidence>
<dbReference type="PROSITE" id="PS00080">
    <property type="entry name" value="MULTICOPPER_OXIDASE2"/>
    <property type="match status" value="1"/>
</dbReference>
<dbReference type="InterPro" id="IPR008972">
    <property type="entry name" value="Cupredoxin"/>
</dbReference>
<accession>A0A015IBH4</accession>
<dbReference type="Pfam" id="PF00394">
    <property type="entry name" value="Cu-oxidase"/>
    <property type="match status" value="1"/>
</dbReference>
<evidence type="ECO:0000313" key="10">
    <source>
        <dbReference type="Proteomes" id="UP000022910"/>
    </source>
</evidence>
<evidence type="ECO:0000256" key="3">
    <source>
        <dbReference type="ARBA" id="ARBA00023002"/>
    </source>
</evidence>
<feature type="chain" id="PRO_5001473732" evidence="5">
    <location>
        <begin position="27"/>
        <end position="593"/>
    </location>
</feature>
<keyword evidence="5" id="KW-0732">Signal</keyword>
<dbReference type="FunFam" id="2.60.40.420:FF:000045">
    <property type="entry name" value="Laccase 2"/>
    <property type="match status" value="1"/>
</dbReference>
<evidence type="ECO:0000259" key="7">
    <source>
        <dbReference type="Pfam" id="PF07731"/>
    </source>
</evidence>
<comment type="caution">
    <text evidence="9">The sequence shown here is derived from an EMBL/GenBank/DDBJ whole genome shotgun (WGS) entry which is preliminary data.</text>
</comment>
<proteinExistence type="inferred from homology"/>
<keyword evidence="4" id="KW-0186">Copper</keyword>
<dbReference type="Pfam" id="PF07732">
    <property type="entry name" value="Cu-oxidase_3"/>
    <property type="match status" value="1"/>
</dbReference>
<dbReference type="PROSITE" id="PS00079">
    <property type="entry name" value="MULTICOPPER_OXIDASE1"/>
    <property type="match status" value="1"/>
</dbReference>
<dbReference type="OrthoDB" id="2121828at2759"/>
<feature type="domain" description="Plastocyanin-like" evidence="6">
    <location>
        <begin position="187"/>
        <end position="356"/>
    </location>
</feature>
<dbReference type="InterPro" id="IPR002355">
    <property type="entry name" value="Cu_oxidase_Cu_BS"/>
</dbReference>
<evidence type="ECO:0000256" key="2">
    <source>
        <dbReference type="ARBA" id="ARBA00022723"/>
    </source>
</evidence>
<comment type="similarity">
    <text evidence="1">Belongs to the multicopper oxidase family.</text>
</comment>
<evidence type="ECO:0000259" key="6">
    <source>
        <dbReference type="Pfam" id="PF00394"/>
    </source>
</evidence>
<gene>
    <name evidence="9" type="ORF">RirG_233470</name>
</gene>
<dbReference type="STRING" id="1432141.A0A015IBH4"/>
<keyword evidence="3" id="KW-0560">Oxidoreductase</keyword>
<keyword evidence="10" id="KW-1185">Reference proteome</keyword>
<dbReference type="InterPro" id="IPR001117">
    <property type="entry name" value="Cu-oxidase_2nd"/>
</dbReference>
<dbReference type="SUPFAM" id="SSF49503">
    <property type="entry name" value="Cupredoxins"/>
    <property type="match status" value="3"/>
</dbReference>
<dbReference type="Pfam" id="PF07731">
    <property type="entry name" value="Cu-oxidase_2"/>
    <property type="match status" value="1"/>
</dbReference>
<evidence type="ECO:0000256" key="1">
    <source>
        <dbReference type="ARBA" id="ARBA00010609"/>
    </source>
</evidence>
<protein>
    <submittedName>
        <fullName evidence="9">Fet5p</fullName>
    </submittedName>
</protein>
<feature type="domain" description="Plastocyanin-like" evidence="7">
    <location>
        <begin position="426"/>
        <end position="548"/>
    </location>
</feature>
<dbReference type="EMBL" id="JEMT01028467">
    <property type="protein sequence ID" value="EXX54547.1"/>
    <property type="molecule type" value="Genomic_DNA"/>
</dbReference>
<dbReference type="PANTHER" id="PTHR11709">
    <property type="entry name" value="MULTI-COPPER OXIDASE"/>
    <property type="match status" value="1"/>
</dbReference>
<keyword evidence="2" id="KW-0479">Metal-binding</keyword>
<organism evidence="9 10">
    <name type="scientific">Rhizophagus irregularis (strain DAOM 197198w)</name>
    <name type="common">Glomus intraradices</name>
    <dbReference type="NCBI Taxonomy" id="1432141"/>
    <lineage>
        <taxon>Eukaryota</taxon>
        <taxon>Fungi</taxon>
        <taxon>Fungi incertae sedis</taxon>
        <taxon>Mucoromycota</taxon>
        <taxon>Glomeromycotina</taxon>
        <taxon>Glomeromycetes</taxon>
        <taxon>Glomerales</taxon>
        <taxon>Glomeraceae</taxon>
        <taxon>Rhizophagus</taxon>
    </lineage>
</organism>
<dbReference type="InterPro" id="IPR011706">
    <property type="entry name" value="Cu-oxidase_C"/>
</dbReference>
<evidence type="ECO:0000256" key="4">
    <source>
        <dbReference type="ARBA" id="ARBA00023008"/>
    </source>
</evidence>
<dbReference type="InterPro" id="IPR033138">
    <property type="entry name" value="Cu_oxidase_CS"/>
</dbReference>
<dbReference type="Proteomes" id="UP000022910">
    <property type="component" value="Unassembled WGS sequence"/>
</dbReference>
<dbReference type="AlphaFoldDB" id="A0A015IBH4"/>
<dbReference type="Gene3D" id="2.60.40.420">
    <property type="entry name" value="Cupredoxins - blue copper proteins"/>
    <property type="match status" value="3"/>
</dbReference>